<evidence type="ECO:0000313" key="9">
    <source>
        <dbReference type="Proteomes" id="UP000663042"/>
    </source>
</evidence>
<proteinExistence type="predicted"/>
<dbReference type="SUPFAM" id="SSF56731">
    <property type="entry name" value="DNA primase core"/>
    <property type="match status" value="1"/>
</dbReference>
<dbReference type="Gene3D" id="3.40.1360.10">
    <property type="match status" value="1"/>
</dbReference>
<keyword evidence="9" id="KW-1185">Reference proteome</keyword>
<dbReference type="GO" id="GO:0000428">
    <property type="term" value="C:DNA-directed RNA polymerase complex"/>
    <property type="evidence" value="ECO:0007669"/>
    <property type="project" value="UniProtKB-KW"/>
</dbReference>
<keyword evidence="8" id="KW-0067">ATP-binding</keyword>
<dbReference type="Proteomes" id="UP000663042">
    <property type="component" value="Segment"/>
</dbReference>
<dbReference type="InterPro" id="IPR050219">
    <property type="entry name" value="DnaG_primase"/>
</dbReference>
<evidence type="ECO:0000259" key="7">
    <source>
        <dbReference type="Pfam" id="PF13662"/>
    </source>
</evidence>
<keyword evidence="4" id="KW-0548">Nucleotidyltransferase</keyword>
<evidence type="ECO:0000256" key="4">
    <source>
        <dbReference type="ARBA" id="ARBA00022695"/>
    </source>
</evidence>
<dbReference type="SUPFAM" id="SSF57783">
    <property type="entry name" value="Zinc beta-ribbon"/>
    <property type="match status" value="1"/>
</dbReference>
<keyword evidence="2" id="KW-0639">Primosome</keyword>
<organism evidence="8 9">
    <name type="scientific">Providencia phage PSTCR5</name>
    <dbReference type="NCBI Taxonomy" id="2783547"/>
    <lineage>
        <taxon>Viruses</taxon>
        <taxon>Duplodnaviria</taxon>
        <taxon>Heunggongvirae</taxon>
        <taxon>Uroviricota</taxon>
        <taxon>Caudoviricetes</taxon>
        <taxon>Demerecviridae</taxon>
        <taxon>Priunavirus</taxon>
        <taxon>Priunavirus PSTCR5</taxon>
    </lineage>
</organism>
<dbReference type="Gene3D" id="3.90.580.10">
    <property type="entry name" value="Zinc finger, CHC2-type domain"/>
    <property type="match status" value="1"/>
</dbReference>
<evidence type="ECO:0000313" key="8">
    <source>
        <dbReference type="EMBL" id="QPB12111.1"/>
    </source>
</evidence>
<dbReference type="InterPro" id="IPR036977">
    <property type="entry name" value="DNA_primase_Znf_CHC2"/>
</dbReference>
<accession>A0A873WL25</accession>
<keyword evidence="8" id="KW-0378">Hydrolase</keyword>
<reference evidence="8 9" key="1">
    <citation type="submission" date="2020-10" db="EMBL/GenBank/DDBJ databases">
        <title>Novel bacteriophages targeting Providencia spp. as potential agents for phage therapy.</title>
        <authorList>
            <person name="Rakov C."/>
            <person name="Alkalay-Oren S."/>
            <person name="Coppenhagen-Glazer S."/>
            <person name="Hazan R."/>
        </authorList>
    </citation>
    <scope>NUCLEOTIDE SEQUENCE [LARGE SCALE GENOMIC DNA]</scope>
</reference>
<dbReference type="KEGG" id="vg:65132458"/>
<dbReference type="PANTHER" id="PTHR30313">
    <property type="entry name" value="DNA PRIMASE"/>
    <property type="match status" value="1"/>
</dbReference>
<keyword evidence="6" id="KW-0804">Transcription</keyword>
<dbReference type="EMBL" id="MW057857">
    <property type="protein sequence ID" value="QPB12111.1"/>
    <property type="molecule type" value="Genomic_DNA"/>
</dbReference>
<dbReference type="GO" id="GO:0003677">
    <property type="term" value="F:DNA binding"/>
    <property type="evidence" value="ECO:0007669"/>
    <property type="project" value="InterPro"/>
</dbReference>
<name>A0A873WL25_9CAUD</name>
<dbReference type="InterPro" id="IPR034154">
    <property type="entry name" value="TOPRIM_DnaG/twinkle"/>
</dbReference>
<evidence type="ECO:0000256" key="3">
    <source>
        <dbReference type="ARBA" id="ARBA00022679"/>
    </source>
</evidence>
<dbReference type="GO" id="GO:0006269">
    <property type="term" value="P:DNA replication, synthesis of primer"/>
    <property type="evidence" value="ECO:0007669"/>
    <property type="project" value="UniProtKB-KW"/>
</dbReference>
<evidence type="ECO:0000256" key="2">
    <source>
        <dbReference type="ARBA" id="ARBA00022515"/>
    </source>
</evidence>
<dbReference type="GO" id="GO:0008270">
    <property type="term" value="F:zinc ion binding"/>
    <property type="evidence" value="ECO:0007669"/>
    <property type="project" value="InterPro"/>
</dbReference>
<evidence type="ECO:0000256" key="1">
    <source>
        <dbReference type="ARBA" id="ARBA00022478"/>
    </source>
</evidence>
<dbReference type="Gene3D" id="3.90.980.10">
    <property type="entry name" value="DNA primase, catalytic core, N-terminal domain"/>
    <property type="match status" value="1"/>
</dbReference>
<dbReference type="PANTHER" id="PTHR30313:SF2">
    <property type="entry name" value="DNA PRIMASE"/>
    <property type="match status" value="1"/>
</dbReference>
<dbReference type="GO" id="GO:0016779">
    <property type="term" value="F:nucleotidyltransferase activity"/>
    <property type="evidence" value="ECO:0007669"/>
    <property type="project" value="UniProtKB-KW"/>
</dbReference>
<dbReference type="RefSeq" id="YP_010113898.1">
    <property type="nucleotide sequence ID" value="NC_055910.1"/>
</dbReference>
<evidence type="ECO:0000256" key="5">
    <source>
        <dbReference type="ARBA" id="ARBA00022705"/>
    </source>
</evidence>
<dbReference type="InterPro" id="IPR006171">
    <property type="entry name" value="TOPRIM_dom"/>
</dbReference>
<keyword evidence="1" id="KW-0240">DNA-directed RNA polymerase</keyword>
<dbReference type="GO" id="GO:0004386">
    <property type="term" value="F:helicase activity"/>
    <property type="evidence" value="ECO:0007669"/>
    <property type="project" value="UniProtKB-KW"/>
</dbReference>
<dbReference type="CDD" id="cd01029">
    <property type="entry name" value="TOPRIM_primases"/>
    <property type="match status" value="1"/>
</dbReference>
<protein>
    <submittedName>
        <fullName evidence="8">DNA primase/helicase</fullName>
    </submittedName>
</protein>
<dbReference type="GeneID" id="65132458"/>
<evidence type="ECO:0000256" key="6">
    <source>
        <dbReference type="ARBA" id="ARBA00023163"/>
    </source>
</evidence>
<dbReference type="Pfam" id="PF13662">
    <property type="entry name" value="Toprim_4"/>
    <property type="match status" value="1"/>
</dbReference>
<sequence length="292" mass="32668">MKVEDLLTGKGIEYTNAGGDLLITCLNPQHIDASPSLRVDRETGVMHCLACGFGKGIPSIFHYFNKELPRSHGRLAKIRGMIRDFNTLNQDLAIPENSIPFKDDYRGISGTTYEKYFAFQQQSDWENRIVFPITDAMGKNKAFLGRTQLGDAKPKYLVRPSNIPLPLFPSRYGESVIVLVEGLFDMLNLEDKGMTNVVCCFGTHQFSPNNIKEKFTALEVSGVNTVVILFDNDDSGNKSADFLFKLIRDKTDMTPIVGNFLVPSSKDPGDLTAEEVESLSWKINKLLAEKFQ</sequence>
<keyword evidence="8" id="KW-0547">Nucleotide-binding</keyword>
<keyword evidence="3" id="KW-0808">Transferase</keyword>
<dbReference type="InterPro" id="IPR037068">
    <property type="entry name" value="DNA_primase_core_N_sf"/>
</dbReference>
<feature type="domain" description="Toprim" evidence="7">
    <location>
        <begin position="175"/>
        <end position="252"/>
    </location>
</feature>
<keyword evidence="8" id="KW-0347">Helicase</keyword>
<keyword evidence="5" id="KW-0235">DNA replication</keyword>